<dbReference type="Pfam" id="PF03062">
    <property type="entry name" value="MBOAT"/>
    <property type="match status" value="1"/>
</dbReference>
<feature type="transmembrane region" description="Helical" evidence="7">
    <location>
        <begin position="221"/>
        <end position="240"/>
    </location>
</feature>
<dbReference type="InterPro" id="IPR004299">
    <property type="entry name" value="MBOAT_fam"/>
</dbReference>
<reference evidence="8" key="1">
    <citation type="submission" date="2022-01" db="EMBL/GenBank/DDBJ databases">
        <title>Genome Sequence Resource for Two Populations of Ditylenchus destructor, the Migratory Endoparasitic Phytonematode.</title>
        <authorList>
            <person name="Zhang H."/>
            <person name="Lin R."/>
            <person name="Xie B."/>
        </authorList>
    </citation>
    <scope>NUCLEOTIDE SEQUENCE</scope>
    <source>
        <strain evidence="8">BazhouSP</strain>
    </source>
</reference>
<dbReference type="InterPro" id="IPR049941">
    <property type="entry name" value="LPLAT_7/PORCN-like"/>
</dbReference>
<evidence type="ECO:0000313" key="9">
    <source>
        <dbReference type="Proteomes" id="UP001201812"/>
    </source>
</evidence>
<evidence type="ECO:0000256" key="1">
    <source>
        <dbReference type="ARBA" id="ARBA00004141"/>
    </source>
</evidence>
<dbReference type="Proteomes" id="UP001201812">
    <property type="component" value="Unassembled WGS sequence"/>
</dbReference>
<keyword evidence="6" id="KW-0012">Acyltransferase</keyword>
<feature type="transmembrane region" description="Helical" evidence="7">
    <location>
        <begin position="28"/>
        <end position="47"/>
    </location>
</feature>
<keyword evidence="2" id="KW-0808">Transferase</keyword>
<evidence type="ECO:0000256" key="4">
    <source>
        <dbReference type="ARBA" id="ARBA00022989"/>
    </source>
</evidence>
<comment type="subcellular location">
    <subcellularLocation>
        <location evidence="1">Membrane</location>
        <topology evidence="1">Multi-pass membrane protein</topology>
    </subcellularLocation>
</comment>
<evidence type="ECO:0000256" key="6">
    <source>
        <dbReference type="ARBA" id="ARBA00023315"/>
    </source>
</evidence>
<sequence length="475" mass="55659">MPGLHTFYDGTTILEPLAQLVGFEVDKLNLVFCQLASFGFAWYYSAFLSPATASRTVRLAYPLIVGVSLCYFCYGSAIKHIFGNVAICYAIMRFSPPQYVHKFVFIFSMGYLVFIHWFRWYIMKEYYIDVTGPIMVIVQKTTTLAFSLHDGRMKKPEELNEIQKREAISEVPNLLDYLSYLLSFQTILTGPLCFYTDYQKFITGENLAVDKAKTPNPLRPAITKLAYTVIFLLMLCYFGLVQAETIMEPEYFALPWYKWWPLFWFVIFMQRVQYYYAWTLADAVCNMSGFGFNGYDEQGNERWDLVTNVDPWKVETALSFKDTLDGWNITTMYWLRRVAYDRVKKNYRTISTYLLSATWHGFFIGYYMTFLTGAIVTVAGRNVRRCVRHRFQSTEFSRRLYDAITFIATKTALMYTTFPFVTMHLYPGIELYRRLHFFLHILGLFAIIALPRILPPPPRTRKEEDVRPADDKKEL</sequence>
<keyword evidence="5 7" id="KW-0472">Membrane</keyword>
<feature type="transmembrane region" description="Helical" evidence="7">
    <location>
        <begin position="400"/>
        <end position="423"/>
    </location>
</feature>
<protein>
    <submittedName>
        <fullName evidence="8">MBOAT, membrane-bound o-acyltransferase family domain-containing protein</fullName>
    </submittedName>
</protein>
<dbReference type="PANTHER" id="PTHR13906">
    <property type="entry name" value="PORCUPINE"/>
    <property type="match status" value="1"/>
</dbReference>
<comment type="caution">
    <text evidence="8">The sequence shown here is derived from an EMBL/GenBank/DDBJ whole genome shotgun (WGS) entry which is preliminary data.</text>
</comment>
<feature type="transmembrane region" description="Helical" evidence="7">
    <location>
        <begin position="357"/>
        <end position="379"/>
    </location>
</feature>
<dbReference type="GO" id="GO:0030258">
    <property type="term" value="P:lipid modification"/>
    <property type="evidence" value="ECO:0007669"/>
    <property type="project" value="TreeGrafter"/>
</dbReference>
<dbReference type="PANTHER" id="PTHR13906:SF4">
    <property type="entry name" value="LYSOPHOSPHOLIPID ACYLTRANSFERASE 6"/>
    <property type="match status" value="1"/>
</dbReference>
<keyword evidence="3 7" id="KW-0812">Transmembrane</keyword>
<evidence type="ECO:0000256" key="3">
    <source>
        <dbReference type="ARBA" id="ARBA00022692"/>
    </source>
</evidence>
<feature type="transmembrane region" description="Helical" evidence="7">
    <location>
        <begin position="435"/>
        <end position="454"/>
    </location>
</feature>
<proteinExistence type="predicted"/>
<dbReference type="AlphaFoldDB" id="A0AAD4MW75"/>
<evidence type="ECO:0000313" key="8">
    <source>
        <dbReference type="EMBL" id="KAI1707966.1"/>
    </source>
</evidence>
<dbReference type="EMBL" id="JAKKPZ010000038">
    <property type="protein sequence ID" value="KAI1707966.1"/>
    <property type="molecule type" value="Genomic_DNA"/>
</dbReference>
<keyword evidence="4 7" id="KW-1133">Transmembrane helix</keyword>
<organism evidence="8 9">
    <name type="scientific">Ditylenchus destructor</name>
    <dbReference type="NCBI Taxonomy" id="166010"/>
    <lineage>
        <taxon>Eukaryota</taxon>
        <taxon>Metazoa</taxon>
        <taxon>Ecdysozoa</taxon>
        <taxon>Nematoda</taxon>
        <taxon>Chromadorea</taxon>
        <taxon>Rhabditida</taxon>
        <taxon>Tylenchina</taxon>
        <taxon>Tylenchomorpha</taxon>
        <taxon>Sphaerularioidea</taxon>
        <taxon>Anguinidae</taxon>
        <taxon>Anguininae</taxon>
        <taxon>Ditylenchus</taxon>
    </lineage>
</organism>
<evidence type="ECO:0000256" key="5">
    <source>
        <dbReference type="ARBA" id="ARBA00023136"/>
    </source>
</evidence>
<evidence type="ECO:0000256" key="7">
    <source>
        <dbReference type="SAM" id="Phobius"/>
    </source>
</evidence>
<keyword evidence="9" id="KW-1185">Reference proteome</keyword>
<dbReference type="GO" id="GO:0016020">
    <property type="term" value="C:membrane"/>
    <property type="evidence" value="ECO:0007669"/>
    <property type="project" value="UniProtKB-SubCell"/>
</dbReference>
<feature type="transmembrane region" description="Helical" evidence="7">
    <location>
        <begin position="99"/>
        <end position="118"/>
    </location>
</feature>
<feature type="transmembrane region" description="Helical" evidence="7">
    <location>
        <begin position="59"/>
        <end position="79"/>
    </location>
</feature>
<accession>A0AAD4MW75</accession>
<gene>
    <name evidence="8" type="ORF">DdX_12201</name>
</gene>
<name>A0AAD4MW75_9BILA</name>
<dbReference type="GO" id="GO:0016746">
    <property type="term" value="F:acyltransferase activity"/>
    <property type="evidence" value="ECO:0007669"/>
    <property type="project" value="UniProtKB-KW"/>
</dbReference>
<evidence type="ECO:0000256" key="2">
    <source>
        <dbReference type="ARBA" id="ARBA00022679"/>
    </source>
</evidence>